<dbReference type="Proteomes" id="UP000294543">
    <property type="component" value="Unassembled WGS sequence"/>
</dbReference>
<protein>
    <submittedName>
        <fullName evidence="1">SMI1/KNR4 family protein</fullName>
    </submittedName>
</protein>
<dbReference type="OrthoDB" id="286413at2"/>
<name>A0A4R4WJ26_9ACTN</name>
<reference evidence="1 2" key="1">
    <citation type="submission" date="2019-03" db="EMBL/GenBank/DDBJ databases">
        <title>Draft genome sequences of novel Actinobacteria.</title>
        <authorList>
            <person name="Sahin N."/>
            <person name="Ay H."/>
            <person name="Saygin H."/>
        </authorList>
    </citation>
    <scope>NUCLEOTIDE SEQUENCE [LARGE SCALE GENOMIC DNA]</scope>
    <source>
        <strain evidence="1 2">KC712</strain>
    </source>
</reference>
<sequence>MTETPDHLVLPVALAEVAEIGFTWEWDDEADEARGCDFDPYDRFEAPEKTAWWFRLWTGNDEVDGSEFRFFGTTGGGDYVGFWLVRPGASNIEQPVVYLTSEGRCGVVARDLGDLLWLFANGLGPTEAFSDLGRETQPDEAFQAIAERHAPGRRRSSAEIVAGARQEFAGFPELIHAMCR</sequence>
<dbReference type="AlphaFoldDB" id="A0A4R4WJ26"/>
<comment type="caution">
    <text evidence="1">The sequence shown here is derived from an EMBL/GenBank/DDBJ whole genome shotgun (WGS) entry which is preliminary data.</text>
</comment>
<organism evidence="1 2">
    <name type="scientific">Nonomuraea diastatica</name>
    <dbReference type="NCBI Taxonomy" id="1848329"/>
    <lineage>
        <taxon>Bacteria</taxon>
        <taxon>Bacillati</taxon>
        <taxon>Actinomycetota</taxon>
        <taxon>Actinomycetes</taxon>
        <taxon>Streptosporangiales</taxon>
        <taxon>Streptosporangiaceae</taxon>
        <taxon>Nonomuraea</taxon>
    </lineage>
</organism>
<gene>
    <name evidence="1" type="ORF">E1294_34020</name>
</gene>
<accession>A0A4R4WJ26</accession>
<keyword evidence="2" id="KW-1185">Reference proteome</keyword>
<evidence type="ECO:0000313" key="2">
    <source>
        <dbReference type="Proteomes" id="UP000294543"/>
    </source>
</evidence>
<evidence type="ECO:0000313" key="1">
    <source>
        <dbReference type="EMBL" id="TDD15605.1"/>
    </source>
</evidence>
<dbReference type="EMBL" id="SMKP01000122">
    <property type="protein sequence ID" value="TDD15605.1"/>
    <property type="molecule type" value="Genomic_DNA"/>
</dbReference>
<proteinExistence type="predicted"/>